<dbReference type="InterPro" id="IPR012340">
    <property type="entry name" value="NA-bd_OB-fold"/>
</dbReference>
<dbReference type="NCBIfam" id="TIGR01171">
    <property type="entry name" value="rplB_bact"/>
    <property type="match status" value="1"/>
</dbReference>
<comment type="caution">
    <text evidence="11">The sequence shown here is derived from an EMBL/GenBank/DDBJ whole genome shotgun (WGS) entry which is preliminary data.</text>
</comment>
<accession>A0AAV5QFL9</accession>
<dbReference type="GO" id="GO:0005762">
    <property type="term" value="C:mitochondrial large ribosomal subunit"/>
    <property type="evidence" value="ECO:0007669"/>
    <property type="project" value="TreeGrafter"/>
</dbReference>
<dbReference type="GO" id="GO:0032543">
    <property type="term" value="P:mitochondrial translation"/>
    <property type="evidence" value="ECO:0007669"/>
    <property type="project" value="TreeGrafter"/>
</dbReference>
<dbReference type="GO" id="GO:0016740">
    <property type="term" value="F:transferase activity"/>
    <property type="evidence" value="ECO:0007669"/>
    <property type="project" value="InterPro"/>
</dbReference>
<dbReference type="Pfam" id="PF03947">
    <property type="entry name" value="Ribosomal_L2_C"/>
    <property type="match status" value="1"/>
</dbReference>
<evidence type="ECO:0000256" key="3">
    <source>
        <dbReference type="ARBA" id="ARBA00022980"/>
    </source>
</evidence>
<dbReference type="Proteomes" id="UP001360560">
    <property type="component" value="Unassembled WGS sequence"/>
</dbReference>
<keyword evidence="5" id="KW-0687">Ribonucleoprotein</keyword>
<dbReference type="InterPro" id="IPR014722">
    <property type="entry name" value="Rib_uL2_dom2"/>
</dbReference>
<dbReference type="InterPro" id="IPR008991">
    <property type="entry name" value="Translation_prot_SH3-like_sf"/>
</dbReference>
<reference evidence="11 12" key="1">
    <citation type="journal article" date="2023" name="Elife">
        <title>Identification of key yeast species and microbe-microbe interactions impacting larval growth of Drosophila in the wild.</title>
        <authorList>
            <person name="Mure A."/>
            <person name="Sugiura Y."/>
            <person name="Maeda R."/>
            <person name="Honda K."/>
            <person name="Sakurai N."/>
            <person name="Takahashi Y."/>
            <person name="Watada M."/>
            <person name="Katoh T."/>
            <person name="Gotoh A."/>
            <person name="Gotoh Y."/>
            <person name="Taniguchi I."/>
            <person name="Nakamura K."/>
            <person name="Hayashi T."/>
            <person name="Katayama T."/>
            <person name="Uemura T."/>
            <person name="Hattori Y."/>
        </authorList>
    </citation>
    <scope>NUCLEOTIDE SEQUENCE [LARGE SCALE GENOMIC DNA]</scope>
    <source>
        <strain evidence="11 12">SC-9</strain>
    </source>
</reference>
<feature type="region of interest" description="Disordered" evidence="8">
    <location>
        <begin position="107"/>
        <end position="130"/>
    </location>
</feature>
<feature type="domain" description="Large ribosomal subunit protein uL2 C-terminal" evidence="9">
    <location>
        <begin position="220"/>
        <end position="350"/>
    </location>
</feature>
<evidence type="ECO:0000256" key="8">
    <source>
        <dbReference type="SAM" id="MobiDB-lite"/>
    </source>
</evidence>
<evidence type="ECO:0000256" key="1">
    <source>
        <dbReference type="ARBA" id="ARBA00004173"/>
    </source>
</evidence>
<proteinExistence type="inferred from homology"/>
<evidence type="ECO:0000256" key="2">
    <source>
        <dbReference type="ARBA" id="ARBA00005636"/>
    </source>
</evidence>
<dbReference type="FunFam" id="2.40.50.140:FF:000128">
    <property type="entry name" value="50S ribosomal protein L2"/>
    <property type="match status" value="1"/>
</dbReference>
<dbReference type="Gene3D" id="4.10.950.10">
    <property type="entry name" value="Ribosomal protein L2, domain 3"/>
    <property type="match status" value="1"/>
</dbReference>
<name>A0AAV5QFL9_9ASCO</name>
<dbReference type="Gene3D" id="2.40.50.140">
    <property type="entry name" value="Nucleic acid-binding proteins"/>
    <property type="match status" value="1"/>
</dbReference>
<dbReference type="GeneID" id="90071234"/>
<feature type="region of interest" description="Disordered" evidence="8">
    <location>
        <begin position="324"/>
        <end position="381"/>
    </location>
</feature>
<evidence type="ECO:0000256" key="4">
    <source>
        <dbReference type="ARBA" id="ARBA00023128"/>
    </source>
</evidence>
<dbReference type="RefSeq" id="XP_064850255.1">
    <property type="nucleotide sequence ID" value="XM_064994183.1"/>
</dbReference>
<dbReference type="Pfam" id="PF00181">
    <property type="entry name" value="Ribosomal_L2_N"/>
    <property type="match status" value="1"/>
</dbReference>
<evidence type="ECO:0000256" key="5">
    <source>
        <dbReference type="ARBA" id="ARBA00023274"/>
    </source>
</evidence>
<evidence type="ECO:0000256" key="6">
    <source>
        <dbReference type="ARBA" id="ARBA00037226"/>
    </source>
</evidence>
<dbReference type="AlphaFoldDB" id="A0AAV5QFL9"/>
<comment type="subcellular location">
    <subcellularLocation>
        <location evidence="1">Mitochondrion</location>
    </subcellularLocation>
</comment>
<feature type="compositionally biased region" description="Basic residues" evidence="8">
    <location>
        <begin position="331"/>
        <end position="341"/>
    </location>
</feature>
<comment type="function">
    <text evidence="6">Component of the mitochondrial ribosome (mitoribosome), a dedicated translation machinery responsible for the synthesis of mitochondrial genome-encoded proteins, including at least some of the essential transmembrane subunits of the mitochondrial respiratory chain. The mitoribosomes are attached to the mitochondrial inner membrane and translation products are cotranslationally integrated into the membrane.</text>
</comment>
<feature type="domain" description="Large ribosomal subunit protein uL2 RNA-binding" evidence="10">
    <location>
        <begin position="117"/>
        <end position="193"/>
    </location>
</feature>
<dbReference type="InterPro" id="IPR022666">
    <property type="entry name" value="Ribosomal_uL2_RNA-bd_dom"/>
</dbReference>
<dbReference type="PANTHER" id="PTHR13691:SF5">
    <property type="entry name" value="LARGE RIBOSOMAL SUBUNIT PROTEIN UL2M"/>
    <property type="match status" value="1"/>
</dbReference>
<dbReference type="InterPro" id="IPR014726">
    <property type="entry name" value="Ribosomal_uL2_dom3"/>
</dbReference>
<dbReference type="Gene3D" id="2.30.30.30">
    <property type="match status" value="1"/>
</dbReference>
<sequence>MFRLASSIAGLTGLGRLTGLQAQSSLVRCLATTVDAPPAESINVQTIKIVPDTTDLTELERQDRIIQEKRNNGKLIKMRKYKPVSPGIRWYRAPIFEHLWKGKPYRPLTTPKKQNGGRNHSGKITVRHRGGGHKRRVRILDFQRSEPGPAEILRIEYDPNRTSHVALIKHKNSGNISYILAPDGSRSGDIIESFRAGIPKELMEEMGGKIDPAILSTRTCQKGNCLPIDMIPIGAIVHSIGASKIGPAKFCRAAGSYGRVMQKLPDKKRAIIKLKSGELRYVALDSCATLGVVSNVEHRHLKLGKAGRSRWRGWRPTVRGLAMNKCDHPHGGGRGKKKSHKLTVSPWGQLAKGYKTRRGKNINTMKVKDRPRGKEKRRAGG</sequence>
<dbReference type="GO" id="GO:0003723">
    <property type="term" value="F:RNA binding"/>
    <property type="evidence" value="ECO:0007669"/>
    <property type="project" value="InterPro"/>
</dbReference>
<evidence type="ECO:0000313" key="12">
    <source>
        <dbReference type="Proteomes" id="UP001360560"/>
    </source>
</evidence>
<evidence type="ECO:0000259" key="10">
    <source>
        <dbReference type="SMART" id="SM01383"/>
    </source>
</evidence>
<dbReference type="EMBL" id="BTFZ01000001">
    <property type="protein sequence ID" value="GMM33255.1"/>
    <property type="molecule type" value="Genomic_DNA"/>
</dbReference>
<dbReference type="SMART" id="SM01383">
    <property type="entry name" value="Ribosomal_L2"/>
    <property type="match status" value="1"/>
</dbReference>
<dbReference type="PANTHER" id="PTHR13691">
    <property type="entry name" value="RIBOSOMAL PROTEIN L2"/>
    <property type="match status" value="1"/>
</dbReference>
<dbReference type="GO" id="GO:0003735">
    <property type="term" value="F:structural constituent of ribosome"/>
    <property type="evidence" value="ECO:0007669"/>
    <property type="project" value="InterPro"/>
</dbReference>
<gene>
    <name evidence="11" type="ORF">DASC09_005800</name>
</gene>
<dbReference type="SMART" id="SM01382">
    <property type="entry name" value="Ribosomal_L2_C"/>
    <property type="match status" value="1"/>
</dbReference>
<organism evidence="11 12">
    <name type="scientific">Saccharomycopsis crataegensis</name>
    <dbReference type="NCBI Taxonomy" id="43959"/>
    <lineage>
        <taxon>Eukaryota</taxon>
        <taxon>Fungi</taxon>
        <taxon>Dikarya</taxon>
        <taxon>Ascomycota</taxon>
        <taxon>Saccharomycotina</taxon>
        <taxon>Saccharomycetes</taxon>
        <taxon>Saccharomycopsidaceae</taxon>
        <taxon>Saccharomycopsis</taxon>
    </lineage>
</organism>
<dbReference type="InterPro" id="IPR022669">
    <property type="entry name" value="Ribosomal_uL2_C"/>
</dbReference>
<dbReference type="SUPFAM" id="SSF50249">
    <property type="entry name" value="Nucleic acid-binding proteins"/>
    <property type="match status" value="1"/>
</dbReference>
<keyword evidence="4" id="KW-0496">Mitochondrion</keyword>
<protein>
    <recommendedName>
        <fullName evidence="7">Large ribosomal subunit protein uL2m</fullName>
    </recommendedName>
</protein>
<dbReference type="SUPFAM" id="SSF50104">
    <property type="entry name" value="Translation proteins SH3-like domain"/>
    <property type="match status" value="1"/>
</dbReference>
<evidence type="ECO:0000256" key="7">
    <source>
        <dbReference type="ARBA" id="ARBA00069872"/>
    </source>
</evidence>
<keyword evidence="3 11" id="KW-0689">Ribosomal protein</keyword>
<evidence type="ECO:0000259" key="9">
    <source>
        <dbReference type="SMART" id="SM01382"/>
    </source>
</evidence>
<comment type="similarity">
    <text evidence="2">Belongs to the universal ribosomal protein uL2 family.</text>
</comment>
<dbReference type="FunFam" id="4.10.950.10:FF:000001">
    <property type="entry name" value="50S ribosomal protein L2"/>
    <property type="match status" value="1"/>
</dbReference>
<keyword evidence="12" id="KW-1185">Reference proteome</keyword>
<dbReference type="InterPro" id="IPR005880">
    <property type="entry name" value="Ribosomal_uL2_bac/org-type"/>
</dbReference>
<evidence type="ECO:0000313" key="11">
    <source>
        <dbReference type="EMBL" id="GMM33255.1"/>
    </source>
</evidence>
<dbReference type="InterPro" id="IPR002171">
    <property type="entry name" value="Ribosomal_uL2"/>
</dbReference>